<accession>A0A4R6PWZ1</accession>
<comment type="caution">
    <text evidence="5">The sequence shown here is derived from an EMBL/GenBank/DDBJ whole genome shotgun (WGS) entry which is preliminary data.</text>
</comment>
<evidence type="ECO:0000259" key="4">
    <source>
        <dbReference type="Pfam" id="PF01048"/>
    </source>
</evidence>
<gene>
    <name evidence="5" type="ORF">EV211_1472</name>
</gene>
<organism evidence="5 6">
    <name type="scientific">Aminicella lysinilytica</name>
    <dbReference type="NCBI Taxonomy" id="433323"/>
    <lineage>
        <taxon>Bacteria</taxon>
        <taxon>Bacillati</taxon>
        <taxon>Bacillota</taxon>
        <taxon>Clostridia</taxon>
        <taxon>Peptostreptococcales</taxon>
        <taxon>Anaerovoracaceae</taxon>
        <taxon>Aminicella</taxon>
    </lineage>
</organism>
<evidence type="ECO:0000256" key="1">
    <source>
        <dbReference type="ARBA" id="ARBA00011888"/>
    </source>
</evidence>
<protein>
    <recommendedName>
        <fullName evidence="2">Uridine phosphorylase</fullName>
        <ecNumber evidence="1">2.4.2.3</ecNumber>
    </recommendedName>
</protein>
<comment type="catalytic activity">
    <reaction evidence="3">
        <text>uridine + phosphate = alpha-D-ribose 1-phosphate + uracil</text>
        <dbReference type="Rhea" id="RHEA:24388"/>
        <dbReference type="ChEBI" id="CHEBI:16704"/>
        <dbReference type="ChEBI" id="CHEBI:17568"/>
        <dbReference type="ChEBI" id="CHEBI:43474"/>
        <dbReference type="ChEBI" id="CHEBI:57720"/>
        <dbReference type="EC" id="2.4.2.3"/>
    </reaction>
</comment>
<dbReference type="RefSeq" id="WP_133529200.1">
    <property type="nucleotide sequence ID" value="NZ_SNXO01000047.1"/>
</dbReference>
<reference evidence="5 6" key="1">
    <citation type="submission" date="2019-03" db="EMBL/GenBank/DDBJ databases">
        <title>Genomic Encyclopedia of Type Strains, Phase IV (KMG-IV): sequencing the most valuable type-strain genomes for metagenomic binning, comparative biology and taxonomic classification.</title>
        <authorList>
            <person name="Goeker M."/>
        </authorList>
    </citation>
    <scope>NUCLEOTIDE SEQUENCE [LARGE SCALE GENOMIC DNA]</scope>
    <source>
        <strain evidence="5 6">DSM 28287</strain>
    </source>
</reference>
<dbReference type="InterPro" id="IPR000845">
    <property type="entry name" value="Nucleoside_phosphorylase_d"/>
</dbReference>
<evidence type="ECO:0000256" key="3">
    <source>
        <dbReference type="ARBA" id="ARBA00048447"/>
    </source>
</evidence>
<dbReference type="EMBL" id="SNXO01000047">
    <property type="protein sequence ID" value="TDP49404.1"/>
    <property type="molecule type" value="Genomic_DNA"/>
</dbReference>
<dbReference type="PANTHER" id="PTHR43691:SF11">
    <property type="entry name" value="FI09636P-RELATED"/>
    <property type="match status" value="1"/>
</dbReference>
<dbReference type="EC" id="2.4.2.3" evidence="1"/>
<dbReference type="Proteomes" id="UP000295500">
    <property type="component" value="Unassembled WGS sequence"/>
</dbReference>
<dbReference type="GO" id="GO:0005829">
    <property type="term" value="C:cytosol"/>
    <property type="evidence" value="ECO:0007669"/>
    <property type="project" value="TreeGrafter"/>
</dbReference>
<keyword evidence="6" id="KW-1185">Reference proteome</keyword>
<evidence type="ECO:0000313" key="5">
    <source>
        <dbReference type="EMBL" id="TDP49404.1"/>
    </source>
</evidence>
<dbReference type="OrthoDB" id="7945729at2"/>
<dbReference type="AlphaFoldDB" id="A0A4R6PWZ1"/>
<evidence type="ECO:0000313" key="6">
    <source>
        <dbReference type="Proteomes" id="UP000295500"/>
    </source>
</evidence>
<dbReference type="CDD" id="cd09007">
    <property type="entry name" value="NP-I_spr0068"/>
    <property type="match status" value="1"/>
</dbReference>
<feature type="domain" description="Nucleoside phosphorylase" evidence="4">
    <location>
        <begin position="107"/>
        <end position="251"/>
    </location>
</feature>
<evidence type="ECO:0000256" key="2">
    <source>
        <dbReference type="ARBA" id="ARBA00021980"/>
    </source>
</evidence>
<dbReference type="GO" id="GO:0004731">
    <property type="term" value="F:purine-nucleoside phosphorylase activity"/>
    <property type="evidence" value="ECO:0007669"/>
    <property type="project" value="TreeGrafter"/>
</dbReference>
<proteinExistence type="predicted"/>
<sequence length="284" mass="31541">MSIIDSFDDKSGELLKATDLPVHAGKIQELGEFPETVIVTFSRKAVDLARNKFGAREISFMLTGEKIPVYEMDLPEEFGQGPDMTGSRSHDSERWLEPADSQSHRKLAIYQSGMGAPLAVALLEEVIAKGGRKFIVFGSCGALLQNLAEGRLIVPDEAYRDEGTSYHYAPAADYITVKNADLVSKVLSEIEVPHVEGRIWTTDGLYRETKNNADARRAEGCIAVDMECSALQAACNMRNVELYQYVYAEDMLSDSDWMPRNMGLVTHDEMEGHLRVAMEIAARI</sequence>
<dbReference type="Gene3D" id="3.40.50.1580">
    <property type="entry name" value="Nucleoside phosphorylase domain"/>
    <property type="match status" value="1"/>
</dbReference>
<dbReference type="InterPro" id="IPR035994">
    <property type="entry name" value="Nucleoside_phosphorylase_sf"/>
</dbReference>
<name>A0A4R6PWZ1_9FIRM</name>
<dbReference type="GO" id="GO:0004850">
    <property type="term" value="F:uridine phosphorylase activity"/>
    <property type="evidence" value="ECO:0007669"/>
    <property type="project" value="UniProtKB-EC"/>
</dbReference>
<dbReference type="PANTHER" id="PTHR43691">
    <property type="entry name" value="URIDINE PHOSPHORYLASE"/>
    <property type="match status" value="1"/>
</dbReference>
<dbReference type="GO" id="GO:0006152">
    <property type="term" value="P:purine nucleoside catabolic process"/>
    <property type="evidence" value="ECO:0007669"/>
    <property type="project" value="TreeGrafter"/>
</dbReference>
<dbReference type="Pfam" id="PF01048">
    <property type="entry name" value="PNP_UDP_1"/>
    <property type="match status" value="1"/>
</dbReference>
<dbReference type="SUPFAM" id="SSF53167">
    <property type="entry name" value="Purine and uridine phosphorylases"/>
    <property type="match status" value="1"/>
</dbReference>